<dbReference type="GO" id="GO:0031419">
    <property type="term" value="F:cobalamin binding"/>
    <property type="evidence" value="ECO:0007669"/>
    <property type="project" value="InterPro"/>
</dbReference>
<evidence type="ECO:0000313" key="8">
    <source>
        <dbReference type="EMBL" id="MBB4096811.1"/>
    </source>
</evidence>
<dbReference type="SFLD" id="SFLDG01082">
    <property type="entry name" value="B12-binding_domain_containing"/>
    <property type="match status" value="1"/>
</dbReference>
<dbReference type="GO" id="GO:0046872">
    <property type="term" value="F:metal ion binding"/>
    <property type="evidence" value="ECO:0007669"/>
    <property type="project" value="UniProtKB-KW"/>
</dbReference>
<dbReference type="PANTHER" id="PTHR43409">
    <property type="entry name" value="ANAEROBIC MAGNESIUM-PROTOPORPHYRIN IX MONOMETHYL ESTER CYCLASE-RELATED"/>
    <property type="match status" value="1"/>
</dbReference>
<dbReference type="CDD" id="cd01335">
    <property type="entry name" value="Radical_SAM"/>
    <property type="match status" value="1"/>
</dbReference>
<gene>
    <name evidence="8" type="ORF">GGR46_000344</name>
</gene>
<keyword evidence="5" id="KW-0411">Iron-sulfur</keyword>
<dbReference type="GO" id="GO:0005829">
    <property type="term" value="C:cytosol"/>
    <property type="evidence" value="ECO:0007669"/>
    <property type="project" value="TreeGrafter"/>
</dbReference>
<evidence type="ECO:0000256" key="4">
    <source>
        <dbReference type="ARBA" id="ARBA00023004"/>
    </source>
</evidence>
<dbReference type="EMBL" id="JACIEH010000001">
    <property type="protein sequence ID" value="MBB4096811.1"/>
    <property type="molecule type" value="Genomic_DNA"/>
</dbReference>
<keyword evidence="8" id="KW-0560">Oxidoreductase</keyword>
<organism evidence="8 9">
    <name type="scientific">Sphingomonas kyeonggiensis</name>
    <dbReference type="NCBI Taxonomy" id="1268553"/>
    <lineage>
        <taxon>Bacteria</taxon>
        <taxon>Pseudomonadati</taxon>
        <taxon>Pseudomonadota</taxon>
        <taxon>Alphaproteobacteria</taxon>
        <taxon>Sphingomonadales</taxon>
        <taxon>Sphingomonadaceae</taxon>
        <taxon>Sphingomonas</taxon>
    </lineage>
</organism>
<proteinExistence type="predicted"/>
<dbReference type="Gene3D" id="3.40.50.280">
    <property type="entry name" value="Cobalamin-binding domain"/>
    <property type="match status" value="1"/>
</dbReference>
<dbReference type="InterPro" id="IPR006638">
    <property type="entry name" value="Elp3/MiaA/NifB-like_rSAM"/>
</dbReference>
<dbReference type="InterPro" id="IPR051198">
    <property type="entry name" value="BchE-like"/>
</dbReference>
<dbReference type="InterPro" id="IPR023404">
    <property type="entry name" value="rSAM_horseshoe"/>
</dbReference>
<evidence type="ECO:0000256" key="2">
    <source>
        <dbReference type="ARBA" id="ARBA00022691"/>
    </source>
</evidence>
<dbReference type="InterPro" id="IPR058240">
    <property type="entry name" value="rSAM_sf"/>
</dbReference>
<feature type="domain" description="B12-binding" evidence="7">
    <location>
        <begin position="72"/>
        <end position="207"/>
    </location>
</feature>
<dbReference type="Proteomes" id="UP000557392">
    <property type="component" value="Unassembled WGS sequence"/>
</dbReference>
<dbReference type="InterPro" id="IPR023984">
    <property type="entry name" value="rSAM_ocin_1"/>
</dbReference>
<dbReference type="GO" id="GO:0048529">
    <property type="term" value="F:magnesium-protoporphyrin IX monomethyl ester (oxidative) cyclase activity"/>
    <property type="evidence" value="ECO:0007669"/>
    <property type="project" value="UniProtKB-EC"/>
</dbReference>
<feature type="compositionally biased region" description="Polar residues" evidence="6">
    <location>
        <begin position="643"/>
        <end position="654"/>
    </location>
</feature>
<dbReference type="AlphaFoldDB" id="A0A7W6JQS7"/>
<evidence type="ECO:0000256" key="6">
    <source>
        <dbReference type="SAM" id="MobiDB-lite"/>
    </source>
</evidence>
<dbReference type="EC" id="1.14.13.81" evidence="8"/>
<dbReference type="Pfam" id="PF04055">
    <property type="entry name" value="Radical_SAM"/>
    <property type="match status" value="1"/>
</dbReference>
<keyword evidence="9" id="KW-1185">Reference proteome</keyword>
<dbReference type="GO" id="GO:0051536">
    <property type="term" value="F:iron-sulfur cluster binding"/>
    <property type="evidence" value="ECO:0007669"/>
    <property type="project" value="UniProtKB-KW"/>
</dbReference>
<comment type="caution">
    <text evidence="8">The sequence shown here is derived from an EMBL/GenBank/DDBJ whole genome shotgun (WGS) entry which is preliminary data.</text>
</comment>
<reference evidence="8 9" key="1">
    <citation type="submission" date="2020-08" db="EMBL/GenBank/DDBJ databases">
        <title>Genomic Encyclopedia of Type Strains, Phase IV (KMG-IV): sequencing the most valuable type-strain genomes for metagenomic binning, comparative biology and taxonomic classification.</title>
        <authorList>
            <person name="Goeker M."/>
        </authorList>
    </citation>
    <scope>NUCLEOTIDE SEQUENCE [LARGE SCALE GENOMIC DNA]</scope>
    <source>
        <strain evidence="8 9">DSM 101806</strain>
    </source>
</reference>
<keyword evidence="3" id="KW-0479">Metal-binding</keyword>
<evidence type="ECO:0000256" key="1">
    <source>
        <dbReference type="ARBA" id="ARBA00001966"/>
    </source>
</evidence>
<dbReference type="SFLD" id="SFLDF00324">
    <property type="entry name" value="bacteriocin_maturation"/>
    <property type="match status" value="1"/>
</dbReference>
<dbReference type="SFLD" id="SFLDS00029">
    <property type="entry name" value="Radical_SAM"/>
    <property type="match status" value="1"/>
</dbReference>
<comment type="cofactor">
    <cofactor evidence="1">
        <name>[4Fe-4S] cluster</name>
        <dbReference type="ChEBI" id="CHEBI:49883"/>
    </cofactor>
</comment>
<dbReference type="SMART" id="SM00729">
    <property type="entry name" value="Elp3"/>
    <property type="match status" value="1"/>
</dbReference>
<dbReference type="PROSITE" id="PS51332">
    <property type="entry name" value="B12_BINDING"/>
    <property type="match status" value="1"/>
</dbReference>
<sequence length="654" mass="71816">MSVDLLLCCAPVMAVVRPSPALGLLQATFHDRGVDVTSLYLNLLFAERIGVDLNEALAEDIPTHLLTGDWLFAPLLGALPQREQSARHAAELEQTLARKGLEALYHVRDHVVRPFRDEAVERVLALSPRIVGFTTMFEQTAASLAIAAEIKRHSPSTKIVFGGANCHGPMGPTLLRNYSQIDYVFTGEAELDFAPFVETLLGRSGAVATPRGYIGRDVPPGLPASPVNDLDRLPIPDYSDYFEQLAQLSERDRIRPSIPFESSRGCWWGQKHHCTFCGLNPTGMAYRAKSAERVVDEIEELGMRHGIDRFFATDNILSIGHVDNVMRKLGGQEGEAPTRRLFYEIKANLDEAQLRVLGEAGATWLQPGIESLCDSVLKIMRKGVNTITNLKLLRNSREIGVGIIWSILYGFPGEPPEDYAHLATQLPLFAHLTPPNSCLRIRLDRFSPNYDQAETIGFRHVRPMPAYGALFDLPEDDLADVAYFFEGDAPSSASDEDLKALKAAVAVWRSHWTQGKVTPQLTMAAAAHGKLVKDTRSCAVDPLHFVSGAELAVIDILRTPMSRVKLFEQMVDHHGPDETELALAEMLRRGFVVDAWGVLMTLVTEAGLEIFDAAARADQPHGYLVPVAGLPGSPPSAVHRPQHNASVMQASVAA</sequence>
<dbReference type="Gene3D" id="3.80.30.20">
    <property type="entry name" value="tm_1862 like domain"/>
    <property type="match status" value="1"/>
</dbReference>
<evidence type="ECO:0000256" key="3">
    <source>
        <dbReference type="ARBA" id="ARBA00022723"/>
    </source>
</evidence>
<protein>
    <submittedName>
        <fullName evidence="8">Magnesium-protoporphyrin IX monomethyl ester (Oxidative) cyclase</fullName>
        <ecNumber evidence="8">1.14.13.81</ecNumber>
    </submittedName>
</protein>
<evidence type="ECO:0000259" key="7">
    <source>
        <dbReference type="PROSITE" id="PS51332"/>
    </source>
</evidence>
<dbReference type="RefSeq" id="WP_183993979.1">
    <property type="nucleotide sequence ID" value="NZ_JACIEH010000001.1"/>
</dbReference>
<keyword evidence="2" id="KW-0949">S-adenosyl-L-methionine</keyword>
<dbReference type="InterPro" id="IPR006158">
    <property type="entry name" value="Cobalamin-bd"/>
</dbReference>
<evidence type="ECO:0000313" key="9">
    <source>
        <dbReference type="Proteomes" id="UP000557392"/>
    </source>
</evidence>
<accession>A0A7W6JQS7</accession>
<feature type="region of interest" description="Disordered" evidence="6">
    <location>
        <begin position="634"/>
        <end position="654"/>
    </location>
</feature>
<dbReference type="NCBIfam" id="TIGR03975">
    <property type="entry name" value="rSAM_ocin_1"/>
    <property type="match status" value="1"/>
</dbReference>
<evidence type="ECO:0000256" key="5">
    <source>
        <dbReference type="ARBA" id="ARBA00023014"/>
    </source>
</evidence>
<name>A0A7W6JQS7_9SPHN</name>
<dbReference type="SUPFAM" id="SSF102114">
    <property type="entry name" value="Radical SAM enzymes"/>
    <property type="match status" value="1"/>
</dbReference>
<keyword evidence="4" id="KW-0408">Iron</keyword>
<dbReference type="PANTHER" id="PTHR43409:SF7">
    <property type="entry name" value="BLL1977 PROTEIN"/>
    <property type="match status" value="1"/>
</dbReference>
<dbReference type="InterPro" id="IPR007197">
    <property type="entry name" value="rSAM"/>
</dbReference>